<dbReference type="STRING" id="356305.SAMN05421841_2569"/>
<keyword evidence="3" id="KW-1185">Reference proteome</keyword>
<keyword evidence="1" id="KW-0812">Transmembrane</keyword>
<organism evidence="2 3">
    <name type="scientific">Chryseobacterium wanjuense</name>
    <dbReference type="NCBI Taxonomy" id="356305"/>
    <lineage>
        <taxon>Bacteria</taxon>
        <taxon>Pseudomonadati</taxon>
        <taxon>Bacteroidota</taxon>
        <taxon>Flavobacteriia</taxon>
        <taxon>Flavobacteriales</taxon>
        <taxon>Weeksellaceae</taxon>
        <taxon>Chryseobacterium group</taxon>
        <taxon>Chryseobacterium</taxon>
    </lineage>
</organism>
<dbReference type="RefSeq" id="WP_089794668.1">
    <property type="nucleotide sequence ID" value="NZ_FOIU01000002.1"/>
</dbReference>
<sequence>MMQFYKKRDFGTFISDSFAFFKLYGKNYFKNFILLNGLLLILMVVVIVLGFREFFGALFGSNISGQSYYFEQLFTDNLGMFIICGILLFILSTALMTINFLFPVFYMRRLAEGNKDIKTDDILNDFKTNGRKVLTTYFGLTFLVLPAATILFGFSYFLIIILIGIVLVLFVAPTLFNIITFLCYDYFNGNRGFFESLSYAIRSQFSYPNGRENSPYWKYWGSTIIMGILFYIVSGIFSSVPMILYFTTLTTTTPDAQFEQNPLGGSFGILIFFLYGVSSLVSTLLMNVLYINSGLMYYDSRTDLHQKMELAEIETIGINE</sequence>
<evidence type="ECO:0008006" key="4">
    <source>
        <dbReference type="Google" id="ProtNLM"/>
    </source>
</evidence>
<protein>
    <recommendedName>
        <fullName evidence="4">DUF4013 domain-containing protein</fullName>
    </recommendedName>
</protein>
<feature type="transmembrane region" description="Helical" evidence="1">
    <location>
        <begin position="224"/>
        <end position="247"/>
    </location>
</feature>
<evidence type="ECO:0000313" key="3">
    <source>
        <dbReference type="Proteomes" id="UP000199469"/>
    </source>
</evidence>
<feature type="transmembrane region" description="Helical" evidence="1">
    <location>
        <begin position="78"/>
        <end position="102"/>
    </location>
</feature>
<feature type="transmembrane region" description="Helical" evidence="1">
    <location>
        <begin position="267"/>
        <end position="291"/>
    </location>
</feature>
<evidence type="ECO:0000313" key="2">
    <source>
        <dbReference type="EMBL" id="SEW39238.1"/>
    </source>
</evidence>
<dbReference type="Proteomes" id="UP000199469">
    <property type="component" value="Unassembled WGS sequence"/>
</dbReference>
<gene>
    <name evidence="2" type="ORF">SAMN05421841_2569</name>
</gene>
<proteinExistence type="predicted"/>
<feature type="transmembrane region" description="Helical" evidence="1">
    <location>
        <begin position="32"/>
        <end position="51"/>
    </location>
</feature>
<reference evidence="3" key="1">
    <citation type="submission" date="2016-10" db="EMBL/GenBank/DDBJ databases">
        <authorList>
            <person name="Varghese N."/>
            <person name="Submissions S."/>
        </authorList>
    </citation>
    <scope>NUCLEOTIDE SEQUENCE [LARGE SCALE GENOMIC DNA]</scope>
    <source>
        <strain evidence="3">DSM 17724</strain>
    </source>
</reference>
<dbReference type="AlphaFoldDB" id="A0A1I0RED2"/>
<accession>A0A1I0RED2</accession>
<feature type="transmembrane region" description="Helical" evidence="1">
    <location>
        <begin position="158"/>
        <end position="184"/>
    </location>
</feature>
<dbReference type="EMBL" id="FOIU01000002">
    <property type="protein sequence ID" value="SEW39238.1"/>
    <property type="molecule type" value="Genomic_DNA"/>
</dbReference>
<keyword evidence="1" id="KW-1133">Transmembrane helix</keyword>
<dbReference type="OrthoDB" id="1149172at2"/>
<keyword evidence="1" id="KW-0472">Membrane</keyword>
<evidence type="ECO:0000256" key="1">
    <source>
        <dbReference type="SAM" id="Phobius"/>
    </source>
</evidence>
<feature type="transmembrane region" description="Helical" evidence="1">
    <location>
        <begin position="133"/>
        <end position="152"/>
    </location>
</feature>
<name>A0A1I0RED2_9FLAO</name>